<feature type="coiled-coil region" evidence="1">
    <location>
        <begin position="218"/>
        <end position="245"/>
    </location>
</feature>
<dbReference type="RefSeq" id="WP_171837785.1">
    <property type="nucleotide sequence ID" value="NZ_CP053710.1"/>
</dbReference>
<evidence type="ECO:0000259" key="2">
    <source>
        <dbReference type="Pfam" id="PF25954"/>
    </source>
</evidence>
<dbReference type="Gene3D" id="2.40.30.170">
    <property type="match status" value="1"/>
</dbReference>
<dbReference type="AlphaFoldDB" id="A0A6M8HXW6"/>
<evidence type="ECO:0000313" key="3">
    <source>
        <dbReference type="EMBL" id="QKE93373.1"/>
    </source>
</evidence>
<dbReference type="Gene3D" id="2.40.50.100">
    <property type="match status" value="1"/>
</dbReference>
<keyword evidence="3" id="KW-0614">Plasmid</keyword>
<evidence type="ECO:0000313" key="4">
    <source>
        <dbReference type="Proteomes" id="UP000500767"/>
    </source>
</evidence>
<dbReference type="PRINTS" id="PR01490">
    <property type="entry name" value="RTXTOXIND"/>
</dbReference>
<accession>A0A6M8HXW6</accession>
<dbReference type="PANTHER" id="PTHR30386:SF24">
    <property type="entry name" value="MULTIDRUG RESISTANCE EFFLUX PUMP"/>
    <property type="match status" value="1"/>
</dbReference>
<dbReference type="Pfam" id="PF25954">
    <property type="entry name" value="Beta-barrel_RND_2"/>
    <property type="match status" value="1"/>
</dbReference>
<sequence length="401" mass="42707">MSDQQLLPRGLIPVDDTARLPPVESPPSTANAPTAEGWLWALLRIALIAAAAGGAWFIANNWDRWTGASRLQRTDDAYLVGDLTPLSAKVAGYLAKVEVQDFATVSRGQILAEIEPSDYRAALAQAQATAEAAAAILANIANQKVVQRALIRQAGAAIVATSADVIRSHLEAVRQKSLLTSGLAGTLQVVERAEADEKRFAAQMLSNVALLDQQKAILDSLDIQQRQLAAQCDAAEAQVTLAENNLSYTQIRSPVDGMAGQRQVRPGQFINVGSQIVTVMPLPKIWVIANYKETQMTHIRAGQSAHITVDAFPDLLLTGHVASWSPGTGSTFALLAPDNATGNFTKVVQRMPVKIVLDAVPALGTLVRPGMSVEAEIDTADRQGAMRAANTGAPLGRAHQR</sequence>
<dbReference type="Proteomes" id="UP000500767">
    <property type="component" value="Plasmid unnamed2"/>
</dbReference>
<dbReference type="EMBL" id="CP053710">
    <property type="protein sequence ID" value="QKE93373.1"/>
    <property type="molecule type" value="Genomic_DNA"/>
</dbReference>
<keyword evidence="1" id="KW-0175">Coiled coil</keyword>
<evidence type="ECO:0000256" key="1">
    <source>
        <dbReference type="SAM" id="Coils"/>
    </source>
</evidence>
<reference evidence="3 4" key="1">
    <citation type="journal article" date="2014" name="World J. Microbiol. Biotechnol.">
        <title>Biodiversity and physiological characteristics of Antarctic and Arctic lichens-associated bacteria.</title>
        <authorList>
            <person name="Lee Y.M."/>
            <person name="Kim E.H."/>
            <person name="Lee H.K."/>
            <person name="Hong S.G."/>
        </authorList>
    </citation>
    <scope>NUCLEOTIDE SEQUENCE [LARGE SCALE GENOMIC DNA]</scope>
    <source>
        <strain evidence="3 4">PAMC 26569</strain>
        <plasmid evidence="3">unnamed2</plasmid>
    </source>
</reference>
<proteinExistence type="predicted"/>
<name>A0A6M8HXW6_9PROT</name>
<dbReference type="GO" id="GO:0055085">
    <property type="term" value="P:transmembrane transport"/>
    <property type="evidence" value="ECO:0007669"/>
    <property type="project" value="InterPro"/>
</dbReference>
<organism evidence="3 4">
    <name type="scientific">Lichenicola cladoniae</name>
    <dbReference type="NCBI Taxonomy" id="1484109"/>
    <lineage>
        <taxon>Bacteria</taxon>
        <taxon>Pseudomonadati</taxon>
        <taxon>Pseudomonadota</taxon>
        <taxon>Alphaproteobacteria</taxon>
        <taxon>Acetobacterales</taxon>
        <taxon>Acetobacteraceae</taxon>
        <taxon>Lichenicola</taxon>
    </lineage>
</organism>
<geneLocation type="plasmid" evidence="3 4">
    <name>unnamed2</name>
</geneLocation>
<dbReference type="SUPFAM" id="SSF111369">
    <property type="entry name" value="HlyD-like secretion proteins"/>
    <property type="match status" value="2"/>
</dbReference>
<feature type="domain" description="CusB-like beta-barrel" evidence="2">
    <location>
        <begin position="284"/>
        <end position="326"/>
    </location>
</feature>
<gene>
    <name evidence="3" type="ORF">HN018_24580</name>
</gene>
<dbReference type="InterPro" id="IPR050739">
    <property type="entry name" value="MFP"/>
</dbReference>
<dbReference type="InterPro" id="IPR058792">
    <property type="entry name" value="Beta-barrel_RND_2"/>
</dbReference>
<dbReference type="Gene3D" id="1.10.287.470">
    <property type="entry name" value="Helix hairpin bin"/>
    <property type="match status" value="1"/>
</dbReference>
<protein>
    <submittedName>
        <fullName evidence="3">HlyD family secretion protein</fullName>
    </submittedName>
</protein>
<keyword evidence="4" id="KW-1185">Reference proteome</keyword>
<dbReference type="PANTHER" id="PTHR30386">
    <property type="entry name" value="MEMBRANE FUSION SUBUNIT OF EMRAB-TOLC MULTIDRUG EFFLUX PUMP"/>
    <property type="match status" value="1"/>
</dbReference>
<dbReference type="KEGG" id="lck:HN018_24580"/>